<protein>
    <submittedName>
        <fullName evidence="1">Uncharacterized protein</fullName>
    </submittedName>
</protein>
<evidence type="ECO:0000313" key="1">
    <source>
        <dbReference type="EMBL" id="GAA0905788.1"/>
    </source>
</evidence>
<reference evidence="1 2" key="1">
    <citation type="journal article" date="2019" name="Int. J. Syst. Evol. Microbiol.">
        <title>The Global Catalogue of Microorganisms (GCM) 10K type strain sequencing project: providing services to taxonomists for standard genome sequencing and annotation.</title>
        <authorList>
            <consortium name="The Broad Institute Genomics Platform"/>
            <consortium name="The Broad Institute Genome Sequencing Center for Infectious Disease"/>
            <person name="Wu L."/>
            <person name="Ma J."/>
        </authorList>
    </citation>
    <scope>NUCLEOTIDE SEQUENCE [LARGE SCALE GENOMIC DNA]</scope>
    <source>
        <strain evidence="1 2">JCM 11117</strain>
    </source>
</reference>
<evidence type="ECO:0000313" key="2">
    <source>
        <dbReference type="Proteomes" id="UP001499967"/>
    </source>
</evidence>
<name>A0ABN1NGE3_9PSEU</name>
<dbReference type="Proteomes" id="UP001499967">
    <property type="component" value="Unassembled WGS sequence"/>
</dbReference>
<proteinExistence type="predicted"/>
<keyword evidence="2" id="KW-1185">Reference proteome</keyword>
<accession>A0ABN1NGE3</accession>
<dbReference type="RefSeq" id="WP_343946494.1">
    <property type="nucleotide sequence ID" value="NZ_BAAAHP010000285.1"/>
</dbReference>
<comment type="caution">
    <text evidence="1">The sequence shown here is derived from an EMBL/GenBank/DDBJ whole genome shotgun (WGS) entry which is preliminary data.</text>
</comment>
<organism evidence="1 2">
    <name type="scientific">Pseudonocardia zijingensis</name>
    <dbReference type="NCBI Taxonomy" id="153376"/>
    <lineage>
        <taxon>Bacteria</taxon>
        <taxon>Bacillati</taxon>
        <taxon>Actinomycetota</taxon>
        <taxon>Actinomycetes</taxon>
        <taxon>Pseudonocardiales</taxon>
        <taxon>Pseudonocardiaceae</taxon>
        <taxon>Pseudonocardia</taxon>
    </lineage>
</organism>
<gene>
    <name evidence="1" type="ORF">GCM10009559_73980</name>
</gene>
<sequence length="104" mass="11901">MSFEPVTRWELRCDGDTTRGQCTQRLLYCTDPEDPESPLTDWFPAVYDEPTLHPRARADLRDSGWLASRDGHVLCPRHVAALEYLARVAVDGLPFRDLDEGDNR</sequence>
<dbReference type="EMBL" id="BAAAHP010000285">
    <property type="protein sequence ID" value="GAA0905788.1"/>
    <property type="molecule type" value="Genomic_DNA"/>
</dbReference>